<evidence type="ECO:0000256" key="5">
    <source>
        <dbReference type="RuleBase" id="RU004404"/>
    </source>
</evidence>
<accession>A0A1G7YUA2</accession>
<dbReference type="InterPro" id="IPR005151">
    <property type="entry name" value="Tail-specific_protease"/>
</dbReference>
<keyword evidence="4 5" id="KW-0720">Serine protease</keyword>
<dbReference type="Pfam" id="PF17820">
    <property type="entry name" value="PDZ_6"/>
    <property type="match status" value="1"/>
</dbReference>
<evidence type="ECO:0000256" key="4">
    <source>
        <dbReference type="ARBA" id="ARBA00022825"/>
    </source>
</evidence>
<dbReference type="Gene3D" id="3.30.750.44">
    <property type="match status" value="1"/>
</dbReference>
<dbReference type="GO" id="GO:0008236">
    <property type="term" value="F:serine-type peptidase activity"/>
    <property type="evidence" value="ECO:0007669"/>
    <property type="project" value="UniProtKB-KW"/>
</dbReference>
<evidence type="ECO:0000313" key="7">
    <source>
        <dbReference type="EMBL" id="SDG99826.1"/>
    </source>
</evidence>
<dbReference type="SUPFAM" id="SSF52096">
    <property type="entry name" value="ClpP/crotonase"/>
    <property type="match status" value="1"/>
</dbReference>
<dbReference type="CDD" id="cd06782">
    <property type="entry name" value="cpPDZ_CPP-like"/>
    <property type="match status" value="1"/>
</dbReference>
<dbReference type="NCBIfam" id="TIGR00225">
    <property type="entry name" value="prc"/>
    <property type="match status" value="1"/>
</dbReference>
<dbReference type="Proteomes" id="UP000199296">
    <property type="component" value="Unassembled WGS sequence"/>
</dbReference>
<keyword evidence="2 5" id="KW-0645">Protease</keyword>
<evidence type="ECO:0000256" key="2">
    <source>
        <dbReference type="ARBA" id="ARBA00022670"/>
    </source>
</evidence>
<dbReference type="CDD" id="cd07560">
    <property type="entry name" value="Peptidase_S41_CPP"/>
    <property type="match status" value="1"/>
</dbReference>
<name>A0A1G7YUA2_9FLAO</name>
<evidence type="ECO:0000256" key="3">
    <source>
        <dbReference type="ARBA" id="ARBA00022801"/>
    </source>
</evidence>
<dbReference type="GO" id="GO:0004175">
    <property type="term" value="F:endopeptidase activity"/>
    <property type="evidence" value="ECO:0007669"/>
    <property type="project" value="TreeGrafter"/>
</dbReference>
<proteinExistence type="inferred from homology"/>
<dbReference type="Pfam" id="PF03572">
    <property type="entry name" value="Peptidase_S41"/>
    <property type="match status" value="1"/>
</dbReference>
<dbReference type="InterPro" id="IPR004447">
    <property type="entry name" value="Peptidase_S41A"/>
</dbReference>
<dbReference type="EMBL" id="FNCW01000014">
    <property type="protein sequence ID" value="SDG99826.1"/>
    <property type="molecule type" value="Genomic_DNA"/>
</dbReference>
<dbReference type="AlphaFoldDB" id="A0A1G7YUA2"/>
<organism evidence="7 8">
    <name type="scientific">Psychroflexus sediminis</name>
    <dbReference type="NCBI Taxonomy" id="470826"/>
    <lineage>
        <taxon>Bacteria</taxon>
        <taxon>Pseudomonadati</taxon>
        <taxon>Bacteroidota</taxon>
        <taxon>Flavobacteriia</taxon>
        <taxon>Flavobacteriales</taxon>
        <taxon>Flavobacteriaceae</taxon>
        <taxon>Psychroflexus</taxon>
    </lineage>
</organism>
<dbReference type="GO" id="GO:0007165">
    <property type="term" value="P:signal transduction"/>
    <property type="evidence" value="ECO:0007669"/>
    <property type="project" value="TreeGrafter"/>
</dbReference>
<dbReference type="OrthoDB" id="9812068at2"/>
<reference evidence="7 8" key="1">
    <citation type="submission" date="2016-10" db="EMBL/GenBank/DDBJ databases">
        <authorList>
            <person name="de Groot N.N."/>
        </authorList>
    </citation>
    <scope>NUCLEOTIDE SEQUENCE [LARGE SCALE GENOMIC DNA]</scope>
    <source>
        <strain evidence="7 8">DSM 19803</strain>
    </source>
</reference>
<comment type="similarity">
    <text evidence="1 5">Belongs to the peptidase S41A family.</text>
</comment>
<gene>
    <name evidence="7" type="ORF">SAMN04488027_11430</name>
</gene>
<dbReference type="SUPFAM" id="SSF50156">
    <property type="entry name" value="PDZ domain-like"/>
    <property type="match status" value="1"/>
</dbReference>
<dbReference type="Gene3D" id="2.30.42.10">
    <property type="match status" value="1"/>
</dbReference>
<dbReference type="PANTHER" id="PTHR32060:SF30">
    <property type="entry name" value="CARBOXY-TERMINAL PROCESSING PROTEASE CTPA"/>
    <property type="match status" value="1"/>
</dbReference>
<dbReference type="SMART" id="SM00245">
    <property type="entry name" value="TSPc"/>
    <property type="match status" value="1"/>
</dbReference>
<protein>
    <submittedName>
        <fullName evidence="7">Carboxyl-terminal processing protease</fullName>
    </submittedName>
</protein>
<dbReference type="InterPro" id="IPR001478">
    <property type="entry name" value="PDZ"/>
</dbReference>
<dbReference type="Gene3D" id="3.90.226.10">
    <property type="entry name" value="2-enoyl-CoA Hydratase, Chain A, domain 1"/>
    <property type="match status" value="1"/>
</dbReference>
<dbReference type="SMART" id="SM00228">
    <property type="entry name" value="PDZ"/>
    <property type="match status" value="1"/>
</dbReference>
<dbReference type="PANTHER" id="PTHR32060">
    <property type="entry name" value="TAIL-SPECIFIC PROTEASE"/>
    <property type="match status" value="1"/>
</dbReference>
<dbReference type="PROSITE" id="PS50106">
    <property type="entry name" value="PDZ"/>
    <property type="match status" value="1"/>
</dbReference>
<evidence type="ECO:0000256" key="1">
    <source>
        <dbReference type="ARBA" id="ARBA00009179"/>
    </source>
</evidence>
<dbReference type="InterPro" id="IPR041489">
    <property type="entry name" value="PDZ_6"/>
</dbReference>
<sequence length="547" mass="61761">MNKKMKIILPLLITVFFVAGIWLGNLLDFQDNSLYSSSSKRQKLNRLINFIDKEYVDEVNTDSIVDITVTSILENLDPHSAYISRQEFDYVQDNMRGDFVGIGINFYTIKDTIAVIRTLEKGPGEKAGLEAGDRILYADAVPLFGNNMSNDSIIELLKGPENSKVKLKVKRFGVNDLLDFEINRGTVPLKSVDAGYMVNDTLGYIKINRFAESTYSEFKAKMKQFATPKMKSIILDLRNNGGGFLKQATLILDEFIADGKLLLFTKNKSGDLRKTYATEYGIYEDQNLYVFIDEKSASASEIVAGAIQDNDRGTIIGRRSFGKGLVQREMNLGDGSAVRLTVARYYTPTGRSIQRPYENGNSEAYYSRYMERYTNGELLSKDSITTDDSLRYKTPEGKIVYGGGGIIPDVFVPRSASQDIQDIKFMYEGGVMDRFIFNLLDEDRIYYNSLSQNDFLERRLITEEVLDKFTRYLGDYNMYYNFGSSSYVLKKYLKATMARQLFGSDLAEKISNENGAFITALLNSNLGRSDLPASLKTKTSEENPATD</sequence>
<dbReference type="GO" id="GO:0030288">
    <property type="term" value="C:outer membrane-bounded periplasmic space"/>
    <property type="evidence" value="ECO:0007669"/>
    <property type="project" value="TreeGrafter"/>
</dbReference>
<evidence type="ECO:0000313" key="8">
    <source>
        <dbReference type="Proteomes" id="UP000199296"/>
    </source>
</evidence>
<dbReference type="GO" id="GO:0006508">
    <property type="term" value="P:proteolysis"/>
    <property type="evidence" value="ECO:0007669"/>
    <property type="project" value="UniProtKB-KW"/>
</dbReference>
<keyword evidence="3 5" id="KW-0378">Hydrolase</keyword>
<keyword evidence="8" id="KW-1185">Reference proteome</keyword>
<dbReference type="STRING" id="470826.SAMN04488027_11430"/>
<feature type="domain" description="PDZ" evidence="6">
    <location>
        <begin position="91"/>
        <end position="158"/>
    </location>
</feature>
<dbReference type="RefSeq" id="WP_093369451.1">
    <property type="nucleotide sequence ID" value="NZ_FNCW01000014.1"/>
</dbReference>
<dbReference type="InterPro" id="IPR029045">
    <property type="entry name" value="ClpP/crotonase-like_dom_sf"/>
</dbReference>
<evidence type="ECO:0000259" key="6">
    <source>
        <dbReference type="PROSITE" id="PS50106"/>
    </source>
</evidence>
<dbReference type="InterPro" id="IPR036034">
    <property type="entry name" value="PDZ_sf"/>
</dbReference>